<protein>
    <recommendedName>
        <fullName evidence="7">F-box domain-containing protein</fullName>
    </recommendedName>
</protein>
<accession>A0ABY8U141</accession>
<keyword evidence="6" id="KW-1185">Reference proteome</keyword>
<sequence length="413" mass="44137">MDVEEALDLDEEGVRLWKELPSTVLCHILQQIPYKRADVKGVCSSWRTAINRSLNSISMPAADLPLLRQLPDIKHLTVTGAATRKCMHEPEEQADLQQQQHKQQQEVLPSWPPSSCPARQQAAAGECTSSCIAALPATDAANSEDAQGSCWAAVEPRLLNKLQSLRLLECPIVVQQLADGLLQPLAGSSSSSTWCAPLPALTALQCTGLTKLALQDNELLDQLPAGISQLTALQVLDLSGAASLRSLGPGFASLTCLTELNLSGPSGLQLVVLPGALSALTGLTLLDAGGCGLRWLGDEVLACSSLQQLLLGDNVLVELPDAVSALQAMRVLDVGRCSSLWRLPSSLLRLSLLQRLVVPSKAIAQHVCEQLECRAQPVQVDMEPGDDCSDGDDWDLPPLLDHESDGNESDDLI</sequence>
<organism evidence="5 6">
    <name type="scientific">Tetradesmus obliquus</name>
    <name type="common">Green alga</name>
    <name type="synonym">Acutodesmus obliquus</name>
    <dbReference type="NCBI Taxonomy" id="3088"/>
    <lineage>
        <taxon>Eukaryota</taxon>
        <taxon>Viridiplantae</taxon>
        <taxon>Chlorophyta</taxon>
        <taxon>core chlorophytes</taxon>
        <taxon>Chlorophyceae</taxon>
        <taxon>CS clade</taxon>
        <taxon>Sphaeropleales</taxon>
        <taxon>Scenedesmaceae</taxon>
        <taxon>Tetradesmus</taxon>
    </lineage>
</organism>
<gene>
    <name evidence="5" type="ORF">OEZ85_006978</name>
</gene>
<evidence type="ECO:0008006" key="7">
    <source>
        <dbReference type="Google" id="ProtNLM"/>
    </source>
</evidence>
<dbReference type="InterPro" id="IPR050216">
    <property type="entry name" value="LRR_domain-containing"/>
</dbReference>
<evidence type="ECO:0000256" key="2">
    <source>
        <dbReference type="ARBA" id="ARBA00022614"/>
    </source>
</evidence>
<dbReference type="Gene3D" id="3.80.10.10">
    <property type="entry name" value="Ribonuclease Inhibitor"/>
    <property type="match status" value="1"/>
</dbReference>
<evidence type="ECO:0000256" key="1">
    <source>
        <dbReference type="ARBA" id="ARBA00004430"/>
    </source>
</evidence>
<feature type="region of interest" description="Disordered" evidence="4">
    <location>
        <begin position="91"/>
        <end position="117"/>
    </location>
</feature>
<feature type="region of interest" description="Disordered" evidence="4">
    <location>
        <begin position="382"/>
        <end position="413"/>
    </location>
</feature>
<name>A0ABY8U141_TETOB</name>
<dbReference type="SUPFAM" id="SSF52058">
    <property type="entry name" value="L domain-like"/>
    <property type="match status" value="1"/>
</dbReference>
<dbReference type="PANTHER" id="PTHR48051">
    <property type="match status" value="1"/>
</dbReference>
<dbReference type="Proteomes" id="UP001244341">
    <property type="component" value="Chromosome 4b"/>
</dbReference>
<evidence type="ECO:0000256" key="3">
    <source>
        <dbReference type="ARBA" id="ARBA00022737"/>
    </source>
</evidence>
<keyword evidence="2" id="KW-0433">Leucine-rich repeat</keyword>
<keyword evidence="3" id="KW-0677">Repeat</keyword>
<evidence type="ECO:0000313" key="5">
    <source>
        <dbReference type="EMBL" id="WIA13398.1"/>
    </source>
</evidence>
<dbReference type="InterPro" id="IPR032675">
    <property type="entry name" value="LRR_dom_sf"/>
</dbReference>
<comment type="subcellular location">
    <subcellularLocation>
        <location evidence="1">Cytoplasm</location>
        <location evidence="1">Cytoskeleton</location>
        <location evidence="1">Cilium axoneme</location>
    </subcellularLocation>
</comment>
<evidence type="ECO:0000256" key="4">
    <source>
        <dbReference type="SAM" id="MobiDB-lite"/>
    </source>
</evidence>
<dbReference type="PANTHER" id="PTHR48051:SF1">
    <property type="entry name" value="RAS SUPPRESSOR PROTEIN 1"/>
    <property type="match status" value="1"/>
</dbReference>
<dbReference type="EMBL" id="CP126211">
    <property type="protein sequence ID" value="WIA13398.1"/>
    <property type="molecule type" value="Genomic_DNA"/>
</dbReference>
<feature type="compositionally biased region" description="Acidic residues" evidence="4">
    <location>
        <begin position="383"/>
        <end position="395"/>
    </location>
</feature>
<proteinExistence type="predicted"/>
<reference evidence="5 6" key="1">
    <citation type="submission" date="2023-05" db="EMBL/GenBank/DDBJ databases">
        <title>A 100% complete, gapless, phased diploid assembly of the Scenedesmus obliquus UTEX 3031 genome.</title>
        <authorList>
            <person name="Biondi T.C."/>
            <person name="Hanschen E.R."/>
            <person name="Kwon T."/>
            <person name="Eng W."/>
            <person name="Kruse C.P.S."/>
            <person name="Koehler S.I."/>
            <person name="Kunde Y."/>
            <person name="Gleasner C.D."/>
            <person name="You Mak K.T."/>
            <person name="Polle J."/>
            <person name="Hovde B.T."/>
            <person name="Starkenburg S.R."/>
        </authorList>
    </citation>
    <scope>NUCLEOTIDE SEQUENCE [LARGE SCALE GENOMIC DNA]</scope>
    <source>
        <strain evidence="5 6">DOE0152z</strain>
    </source>
</reference>
<feature type="compositionally biased region" description="Low complexity" evidence="4">
    <location>
        <begin position="95"/>
        <end position="106"/>
    </location>
</feature>
<evidence type="ECO:0000313" key="6">
    <source>
        <dbReference type="Proteomes" id="UP001244341"/>
    </source>
</evidence>